<dbReference type="InParanoid" id="A0A067NC83"/>
<dbReference type="AlphaFoldDB" id="A0A067NC83"/>
<dbReference type="NCBIfam" id="TIGR01549">
    <property type="entry name" value="HAD-SF-IA-v1"/>
    <property type="match status" value="1"/>
</dbReference>
<accession>A0A067NC83</accession>
<dbReference type="GO" id="GO:0005634">
    <property type="term" value="C:nucleus"/>
    <property type="evidence" value="ECO:0007669"/>
    <property type="project" value="TreeGrafter"/>
</dbReference>
<dbReference type="Gene3D" id="1.10.150.720">
    <property type="entry name" value="Haloacid dehalogenase-like hydrolase"/>
    <property type="match status" value="1"/>
</dbReference>
<evidence type="ECO:0008006" key="3">
    <source>
        <dbReference type="Google" id="ProtNLM"/>
    </source>
</evidence>
<dbReference type="GO" id="GO:0016791">
    <property type="term" value="F:phosphatase activity"/>
    <property type="evidence" value="ECO:0007669"/>
    <property type="project" value="UniProtKB-ARBA"/>
</dbReference>
<name>A0A067NC83_BOTB1</name>
<dbReference type="EMBL" id="KL198016">
    <property type="protein sequence ID" value="KDQ21732.1"/>
    <property type="molecule type" value="Genomic_DNA"/>
</dbReference>
<dbReference type="InterPro" id="IPR051828">
    <property type="entry name" value="HAD-like_hydrolase_domain"/>
</dbReference>
<dbReference type="Pfam" id="PF00702">
    <property type="entry name" value="Hydrolase"/>
    <property type="match status" value="1"/>
</dbReference>
<keyword evidence="2" id="KW-1185">Reference proteome</keyword>
<reference evidence="2" key="1">
    <citation type="journal article" date="2014" name="Proc. Natl. Acad. Sci. U.S.A.">
        <title>Extensive sampling of basidiomycete genomes demonstrates inadequacy of the white-rot/brown-rot paradigm for wood decay fungi.</title>
        <authorList>
            <person name="Riley R."/>
            <person name="Salamov A.A."/>
            <person name="Brown D.W."/>
            <person name="Nagy L.G."/>
            <person name="Floudas D."/>
            <person name="Held B.W."/>
            <person name="Levasseur A."/>
            <person name="Lombard V."/>
            <person name="Morin E."/>
            <person name="Otillar R."/>
            <person name="Lindquist E.A."/>
            <person name="Sun H."/>
            <person name="LaButti K.M."/>
            <person name="Schmutz J."/>
            <person name="Jabbour D."/>
            <person name="Luo H."/>
            <person name="Baker S.E."/>
            <person name="Pisabarro A.G."/>
            <person name="Walton J.D."/>
            <person name="Blanchette R.A."/>
            <person name="Henrissat B."/>
            <person name="Martin F."/>
            <person name="Cullen D."/>
            <person name="Hibbett D.S."/>
            <person name="Grigoriev I.V."/>
        </authorList>
    </citation>
    <scope>NUCLEOTIDE SEQUENCE [LARGE SCALE GENOMIC DNA]</scope>
    <source>
        <strain evidence="2">FD-172 SS1</strain>
    </source>
</reference>
<dbReference type="InterPro" id="IPR006439">
    <property type="entry name" value="HAD-SF_hydro_IA"/>
</dbReference>
<sequence>MPRPALVLFDALHTLVTPRAPIAVQYAQTFSPYFCVAPEAIRASFQSALKEVQTSSPVYGHTKGVDGWWTEVIRKTAVGAGANPLVVEEALPEVVPRLMKRFSSKEGYKLFDDVIPSLHALREIGLRTGLVSNADIRMRNVLADLGALDFMDPCVLSELEGIEKPDTRIWDKALERSAVWKSRSEVVHVGDELEADYRGAERAGLVAVLLRREGVAGDREVKEAAEDLTGVRVVKDLHEVVCWIKASSQD</sequence>
<dbReference type="InterPro" id="IPR023214">
    <property type="entry name" value="HAD_sf"/>
</dbReference>
<gene>
    <name evidence="1" type="ORF">BOTBODRAFT_26159</name>
</gene>
<evidence type="ECO:0000313" key="1">
    <source>
        <dbReference type="EMBL" id="KDQ21732.1"/>
    </source>
</evidence>
<evidence type="ECO:0000313" key="2">
    <source>
        <dbReference type="Proteomes" id="UP000027195"/>
    </source>
</evidence>
<organism evidence="1 2">
    <name type="scientific">Botryobasidium botryosum (strain FD-172 SS1)</name>
    <dbReference type="NCBI Taxonomy" id="930990"/>
    <lineage>
        <taxon>Eukaryota</taxon>
        <taxon>Fungi</taxon>
        <taxon>Dikarya</taxon>
        <taxon>Basidiomycota</taxon>
        <taxon>Agaricomycotina</taxon>
        <taxon>Agaricomycetes</taxon>
        <taxon>Cantharellales</taxon>
        <taxon>Botryobasidiaceae</taxon>
        <taxon>Botryobasidium</taxon>
    </lineage>
</organism>
<dbReference type="PANTHER" id="PTHR46191:SF2">
    <property type="entry name" value="HALOACID DEHALOGENASE-LIKE HYDROLASE DOMAIN-CONTAINING PROTEIN 3"/>
    <property type="match status" value="1"/>
</dbReference>
<dbReference type="InterPro" id="IPR036412">
    <property type="entry name" value="HAD-like_sf"/>
</dbReference>
<dbReference type="Proteomes" id="UP000027195">
    <property type="component" value="Unassembled WGS sequence"/>
</dbReference>
<protein>
    <recommendedName>
        <fullName evidence="3">Haloacid dehalogenase-like hydrolase domain-containing protein 3</fullName>
    </recommendedName>
</protein>
<dbReference type="SUPFAM" id="SSF56784">
    <property type="entry name" value="HAD-like"/>
    <property type="match status" value="1"/>
</dbReference>
<dbReference type="STRING" id="930990.A0A067NC83"/>
<dbReference type="FunCoup" id="A0A067NC83">
    <property type="interactions" value="201"/>
</dbReference>
<dbReference type="InterPro" id="IPR044924">
    <property type="entry name" value="HAD-SF_hydro_IA_REG-2-like_cap"/>
</dbReference>
<dbReference type="Gene3D" id="3.40.50.1000">
    <property type="entry name" value="HAD superfamily/HAD-like"/>
    <property type="match status" value="1"/>
</dbReference>
<dbReference type="HOGENOM" id="CLU_045011_8_0_1"/>
<dbReference type="PANTHER" id="PTHR46191">
    <property type="match status" value="1"/>
</dbReference>
<proteinExistence type="predicted"/>
<dbReference type="OrthoDB" id="444127at2759"/>